<keyword evidence="3" id="KW-1185">Reference proteome</keyword>
<gene>
    <name evidence="2" type="ORF">ABEU20_002625</name>
</gene>
<proteinExistence type="predicted"/>
<name>A0ABW9FFF7_9NOCA</name>
<sequence length="42" mass="4260">MSSAEVQADSLLEHPMSGLVVVAGFVSGLLVFGLSLLTTVSP</sequence>
<keyword evidence="1" id="KW-0472">Membrane</keyword>
<evidence type="ECO:0000313" key="2">
    <source>
        <dbReference type="EMBL" id="MFM1724049.1"/>
    </source>
</evidence>
<keyword evidence="1" id="KW-1133">Transmembrane helix</keyword>
<evidence type="ECO:0000313" key="3">
    <source>
        <dbReference type="Proteomes" id="UP001629745"/>
    </source>
</evidence>
<dbReference type="EMBL" id="JBDLNV010000004">
    <property type="protein sequence ID" value="MFM1724049.1"/>
    <property type="molecule type" value="Genomic_DNA"/>
</dbReference>
<feature type="transmembrane region" description="Helical" evidence="1">
    <location>
        <begin position="20"/>
        <end position="40"/>
    </location>
</feature>
<dbReference type="RefSeq" id="WP_420164609.1">
    <property type="nucleotide sequence ID" value="NZ_JBDLNV010000004.1"/>
</dbReference>
<comment type="caution">
    <text evidence="2">The sequence shown here is derived from an EMBL/GenBank/DDBJ whole genome shotgun (WGS) entry which is preliminary data.</text>
</comment>
<dbReference type="Proteomes" id="UP001629745">
    <property type="component" value="Unassembled WGS sequence"/>
</dbReference>
<keyword evidence="1" id="KW-0812">Transmembrane</keyword>
<reference evidence="2 3" key="1">
    <citation type="submission" date="2023-11" db="EMBL/GenBank/DDBJ databases">
        <authorList>
            <person name="Val-Calvo J."/>
            <person name="Scortti M."/>
            <person name="Vazquez-Boland J."/>
        </authorList>
    </citation>
    <scope>NUCLEOTIDE SEQUENCE [LARGE SCALE GENOMIC DNA]</scope>
    <source>
        <strain evidence="2 3">PAM 2766</strain>
    </source>
</reference>
<protein>
    <submittedName>
        <fullName evidence="2">Uncharacterized protein</fullName>
    </submittedName>
</protein>
<accession>A0ABW9FFF7</accession>
<organism evidence="2 3">
    <name type="scientific">Rhodococcus parequi</name>
    <dbReference type="NCBI Taxonomy" id="3137122"/>
    <lineage>
        <taxon>Bacteria</taxon>
        <taxon>Bacillati</taxon>
        <taxon>Actinomycetota</taxon>
        <taxon>Actinomycetes</taxon>
        <taxon>Mycobacteriales</taxon>
        <taxon>Nocardiaceae</taxon>
        <taxon>Rhodococcus</taxon>
    </lineage>
</organism>
<evidence type="ECO:0000256" key="1">
    <source>
        <dbReference type="SAM" id="Phobius"/>
    </source>
</evidence>